<keyword evidence="2" id="KW-1185">Reference proteome</keyword>
<dbReference type="EMBL" id="BSPL01000013">
    <property type="protein sequence ID" value="GLS70177.1"/>
    <property type="molecule type" value="Genomic_DNA"/>
</dbReference>
<gene>
    <name evidence="1" type="ORF">GCM10007890_21900</name>
</gene>
<dbReference type="Proteomes" id="UP001157440">
    <property type="component" value="Unassembled WGS sequence"/>
</dbReference>
<evidence type="ECO:0000313" key="1">
    <source>
        <dbReference type="EMBL" id="GLS70177.1"/>
    </source>
</evidence>
<accession>A0AA37TE19</accession>
<dbReference type="AlphaFoldDB" id="A0AA37TE19"/>
<protein>
    <submittedName>
        <fullName evidence="1">Uncharacterized protein</fullName>
    </submittedName>
</protein>
<sequence length="70" mass="7337">MSDEALAILSTRCFSRSESIDGGDTIVLHFRAADGKDAAVMIPRKAAQAAQQALEAELGKPSRKAAAHAN</sequence>
<evidence type="ECO:0000313" key="2">
    <source>
        <dbReference type="Proteomes" id="UP001157440"/>
    </source>
</evidence>
<comment type="caution">
    <text evidence="1">The sequence shown here is derived from an EMBL/GenBank/DDBJ whole genome shotgun (WGS) entry which is preliminary data.</text>
</comment>
<reference evidence="2" key="1">
    <citation type="journal article" date="2019" name="Int. J. Syst. Evol. Microbiol.">
        <title>The Global Catalogue of Microorganisms (GCM) 10K type strain sequencing project: providing services to taxonomists for standard genome sequencing and annotation.</title>
        <authorList>
            <consortium name="The Broad Institute Genomics Platform"/>
            <consortium name="The Broad Institute Genome Sequencing Center for Infectious Disease"/>
            <person name="Wu L."/>
            <person name="Ma J."/>
        </authorList>
    </citation>
    <scope>NUCLEOTIDE SEQUENCE [LARGE SCALE GENOMIC DNA]</scope>
    <source>
        <strain evidence="2">NBRC 103632</strain>
    </source>
</reference>
<name>A0AA37TE19_9HYPH</name>
<organism evidence="1 2">
    <name type="scientific">Methylobacterium tardum</name>
    <dbReference type="NCBI Taxonomy" id="374432"/>
    <lineage>
        <taxon>Bacteria</taxon>
        <taxon>Pseudomonadati</taxon>
        <taxon>Pseudomonadota</taxon>
        <taxon>Alphaproteobacteria</taxon>
        <taxon>Hyphomicrobiales</taxon>
        <taxon>Methylobacteriaceae</taxon>
        <taxon>Methylobacterium</taxon>
    </lineage>
</organism>
<dbReference type="RefSeq" id="WP_238196403.1">
    <property type="nucleotide sequence ID" value="NZ_BPQZ01000010.1"/>
</dbReference>
<proteinExistence type="predicted"/>